<feature type="chain" id="PRO_5042927480" evidence="2">
    <location>
        <begin position="21"/>
        <end position="215"/>
    </location>
</feature>
<feature type="signal peptide" evidence="2">
    <location>
        <begin position="1"/>
        <end position="20"/>
    </location>
</feature>
<dbReference type="AlphaFoldDB" id="A0AAN9GLN6"/>
<reference evidence="3 4" key="1">
    <citation type="submission" date="2024-02" db="EMBL/GenBank/DDBJ databases">
        <title>Chromosome-scale genome assembly of the rough periwinkle Littorina saxatilis.</title>
        <authorList>
            <person name="De Jode A."/>
            <person name="Faria R."/>
            <person name="Formenti G."/>
            <person name="Sims Y."/>
            <person name="Smith T.P."/>
            <person name="Tracey A."/>
            <person name="Wood J.M.D."/>
            <person name="Zagrodzka Z.B."/>
            <person name="Johannesson K."/>
            <person name="Butlin R.K."/>
            <person name="Leder E.H."/>
        </authorList>
    </citation>
    <scope>NUCLEOTIDE SEQUENCE [LARGE SCALE GENOMIC DNA]</scope>
    <source>
        <strain evidence="3">Snail1</strain>
        <tissue evidence="3">Muscle</tissue>
    </source>
</reference>
<organism evidence="3 4">
    <name type="scientific">Littorina saxatilis</name>
    <dbReference type="NCBI Taxonomy" id="31220"/>
    <lineage>
        <taxon>Eukaryota</taxon>
        <taxon>Metazoa</taxon>
        <taxon>Spiralia</taxon>
        <taxon>Lophotrochozoa</taxon>
        <taxon>Mollusca</taxon>
        <taxon>Gastropoda</taxon>
        <taxon>Caenogastropoda</taxon>
        <taxon>Littorinimorpha</taxon>
        <taxon>Littorinoidea</taxon>
        <taxon>Littorinidae</taxon>
        <taxon>Littorina</taxon>
    </lineage>
</organism>
<evidence type="ECO:0000256" key="2">
    <source>
        <dbReference type="SAM" id="SignalP"/>
    </source>
</evidence>
<accession>A0AAN9GLN6</accession>
<gene>
    <name evidence="3" type="ORF">V1264_012491</name>
</gene>
<evidence type="ECO:0000313" key="3">
    <source>
        <dbReference type="EMBL" id="KAK7113147.1"/>
    </source>
</evidence>
<feature type="region of interest" description="Disordered" evidence="1">
    <location>
        <begin position="193"/>
        <end position="215"/>
    </location>
</feature>
<name>A0AAN9GLN6_9CAEN</name>
<dbReference type="EMBL" id="JBAMIC010000002">
    <property type="protein sequence ID" value="KAK7113147.1"/>
    <property type="molecule type" value="Genomic_DNA"/>
</dbReference>
<comment type="caution">
    <text evidence="3">The sequence shown here is derived from an EMBL/GenBank/DDBJ whole genome shotgun (WGS) entry which is preliminary data.</text>
</comment>
<dbReference type="Proteomes" id="UP001374579">
    <property type="component" value="Unassembled WGS sequence"/>
</dbReference>
<keyword evidence="4" id="KW-1185">Reference proteome</keyword>
<sequence>MNMKALFVVCVYLVFERSKGAVDYDACLPPCITTFHEAALKATSSQEMCSVSTEAVSCLTSRCRLQERNIPSIFFTYLQQLYNVTGFSCARYATTPDYVPRGVDALINALRGTFETLFRNCRDFEDCLVSEMTKMFDDRESDTCLTNHAMKYCTNERCTGVSQQVKDSLINVFFKKMEDKGFRCDLPGLYSETTPGPPIVPSSATIKNLPGKAHP</sequence>
<evidence type="ECO:0000313" key="4">
    <source>
        <dbReference type="Proteomes" id="UP001374579"/>
    </source>
</evidence>
<proteinExistence type="predicted"/>
<keyword evidence="2" id="KW-0732">Signal</keyword>
<evidence type="ECO:0000256" key="1">
    <source>
        <dbReference type="SAM" id="MobiDB-lite"/>
    </source>
</evidence>
<protein>
    <submittedName>
        <fullName evidence="3">Uncharacterized protein</fullName>
    </submittedName>
</protein>